<gene>
    <name evidence="5" type="ORF">FY536_00935</name>
</gene>
<proteinExistence type="inferred from homology"/>
<dbReference type="EMBL" id="CP043431">
    <property type="protein sequence ID" value="QNT63925.1"/>
    <property type="molecule type" value="Genomic_DNA"/>
</dbReference>
<evidence type="ECO:0000256" key="4">
    <source>
        <dbReference type="ARBA" id="ARBA00023163"/>
    </source>
</evidence>
<dbReference type="PROSITE" id="PS50931">
    <property type="entry name" value="HTH_LYSR"/>
    <property type="match status" value="1"/>
</dbReference>
<reference evidence="5 6" key="1">
    <citation type="submission" date="2019-08" db="EMBL/GenBank/DDBJ databases">
        <authorList>
            <person name="Chang H.C."/>
            <person name="Mun S.Y."/>
        </authorList>
    </citation>
    <scope>NUCLEOTIDE SEQUENCE [LARGE SCALE GENOMIC DNA]</scope>
    <source>
        <strain evidence="5 6">SK</strain>
    </source>
</reference>
<dbReference type="Gene3D" id="1.10.10.10">
    <property type="entry name" value="Winged helix-like DNA-binding domain superfamily/Winged helix DNA-binding domain"/>
    <property type="match status" value="1"/>
</dbReference>
<dbReference type="Proteomes" id="UP000516446">
    <property type="component" value="Chromosome"/>
</dbReference>
<dbReference type="Pfam" id="PF03466">
    <property type="entry name" value="LysR_substrate"/>
    <property type="match status" value="1"/>
</dbReference>
<dbReference type="OMA" id="WKKNQTF"/>
<dbReference type="FunFam" id="1.10.10.10:FF:000001">
    <property type="entry name" value="LysR family transcriptional regulator"/>
    <property type="match status" value="1"/>
</dbReference>
<dbReference type="PANTHER" id="PTHR30419">
    <property type="entry name" value="HTH-TYPE TRANSCRIPTIONAL REGULATOR YBHD"/>
    <property type="match status" value="1"/>
</dbReference>
<name>A0A7H1MKD9_9LACO</name>
<comment type="similarity">
    <text evidence="1">Belongs to the LysR transcriptional regulatory family.</text>
</comment>
<keyword evidence="4" id="KW-0804">Transcription</keyword>
<dbReference type="InterPro" id="IPR050950">
    <property type="entry name" value="HTH-type_LysR_regulators"/>
</dbReference>
<dbReference type="RefSeq" id="WP_006845577.1">
    <property type="nucleotide sequence ID" value="NZ_CP026847.1"/>
</dbReference>
<dbReference type="SUPFAM" id="SSF53850">
    <property type="entry name" value="Periplasmic binding protein-like II"/>
    <property type="match status" value="1"/>
</dbReference>
<sequence length="289" mass="32467">MEIQTLKNFISVINEGNISAAAKINNISQSTLSRQMTELEREINIKLFDRGSRKISLTEAGTIYYQRIRELLLLLNRAEKEVHQTKILSGELYIGAPETEGMEIIASAISNLTKKSPDIRVHLYSGNAEDLNFKMNNGILDFVISLNNDTQNANFIRLPKADSWGIIMKSNDSLANKHEITPEMLENRKLIISNQSSARSELESWLGYSLLDSQITGTYNLIFNAALLVQKEIGIAIGIDKLIESTAMNGLIFKPFANYLTSHLDITWSKGKELSEISSAFLEELRKLL</sequence>
<keyword evidence="2" id="KW-0805">Transcription regulation</keyword>
<keyword evidence="6" id="KW-1185">Reference proteome</keyword>
<dbReference type="InterPro" id="IPR036388">
    <property type="entry name" value="WH-like_DNA-bd_sf"/>
</dbReference>
<dbReference type="InterPro" id="IPR000847">
    <property type="entry name" value="LysR_HTH_N"/>
</dbReference>
<evidence type="ECO:0000313" key="5">
    <source>
        <dbReference type="EMBL" id="QNT63925.1"/>
    </source>
</evidence>
<dbReference type="GO" id="GO:0003700">
    <property type="term" value="F:DNA-binding transcription factor activity"/>
    <property type="evidence" value="ECO:0007669"/>
    <property type="project" value="InterPro"/>
</dbReference>
<dbReference type="Pfam" id="PF00126">
    <property type="entry name" value="HTH_1"/>
    <property type="match status" value="1"/>
</dbReference>
<dbReference type="SUPFAM" id="SSF46785">
    <property type="entry name" value="Winged helix' DNA-binding domain"/>
    <property type="match status" value="1"/>
</dbReference>
<dbReference type="PRINTS" id="PR00039">
    <property type="entry name" value="HTHLYSR"/>
</dbReference>
<dbReference type="InterPro" id="IPR005119">
    <property type="entry name" value="LysR_subst-bd"/>
</dbReference>
<dbReference type="GO" id="GO:0005829">
    <property type="term" value="C:cytosol"/>
    <property type="evidence" value="ECO:0007669"/>
    <property type="project" value="TreeGrafter"/>
</dbReference>
<dbReference type="CDD" id="cd05466">
    <property type="entry name" value="PBP2_LTTR_substrate"/>
    <property type="match status" value="1"/>
</dbReference>
<organism evidence="5 6">
    <name type="scientific">Weissella koreensis</name>
    <dbReference type="NCBI Taxonomy" id="165096"/>
    <lineage>
        <taxon>Bacteria</taxon>
        <taxon>Bacillati</taxon>
        <taxon>Bacillota</taxon>
        <taxon>Bacilli</taxon>
        <taxon>Lactobacillales</taxon>
        <taxon>Lactobacillaceae</taxon>
        <taxon>Weissella</taxon>
    </lineage>
</organism>
<accession>A0A7H1MKD9</accession>
<dbReference type="InterPro" id="IPR036390">
    <property type="entry name" value="WH_DNA-bd_sf"/>
</dbReference>
<dbReference type="GO" id="GO:0003677">
    <property type="term" value="F:DNA binding"/>
    <property type="evidence" value="ECO:0007669"/>
    <property type="project" value="UniProtKB-KW"/>
</dbReference>
<evidence type="ECO:0000256" key="1">
    <source>
        <dbReference type="ARBA" id="ARBA00009437"/>
    </source>
</evidence>
<protein>
    <submittedName>
        <fullName evidence="5">LysR family transcriptional regulator</fullName>
    </submittedName>
</protein>
<dbReference type="Gene3D" id="3.40.190.290">
    <property type="match status" value="1"/>
</dbReference>
<evidence type="ECO:0000313" key="6">
    <source>
        <dbReference type="Proteomes" id="UP000516446"/>
    </source>
</evidence>
<dbReference type="PANTHER" id="PTHR30419:SF8">
    <property type="entry name" value="NITROGEN ASSIMILATION TRANSCRIPTIONAL ACTIVATOR-RELATED"/>
    <property type="match status" value="1"/>
</dbReference>
<evidence type="ECO:0000256" key="3">
    <source>
        <dbReference type="ARBA" id="ARBA00023125"/>
    </source>
</evidence>
<dbReference type="AlphaFoldDB" id="A0A7H1MKD9"/>
<evidence type="ECO:0000256" key="2">
    <source>
        <dbReference type="ARBA" id="ARBA00023015"/>
    </source>
</evidence>
<keyword evidence="3" id="KW-0238">DNA-binding</keyword>